<dbReference type="PROSITE" id="PS50142">
    <property type="entry name" value="RNASE_3_2"/>
    <property type="match status" value="2"/>
</dbReference>
<evidence type="ECO:0000256" key="13">
    <source>
        <dbReference type="ARBA" id="ARBA00023211"/>
    </source>
</evidence>
<keyword evidence="6" id="KW-0547">Nucleotide-binding</keyword>
<evidence type="ECO:0000256" key="2">
    <source>
        <dbReference type="ARBA" id="ARBA00001946"/>
    </source>
</evidence>
<dbReference type="GO" id="GO:0004525">
    <property type="term" value="F:ribonuclease III activity"/>
    <property type="evidence" value="ECO:0007669"/>
    <property type="project" value="InterPro"/>
</dbReference>
<dbReference type="EMBL" id="MSFL01000016">
    <property type="protein sequence ID" value="PWY79196.1"/>
    <property type="molecule type" value="Genomic_DNA"/>
</dbReference>
<keyword evidence="7" id="KW-0378">Hydrolase</keyword>
<comment type="similarity">
    <text evidence="15">Belongs to the helicase family. Dicer subfamily.</text>
</comment>
<evidence type="ECO:0000256" key="15">
    <source>
        <dbReference type="PROSITE-ProRule" id="PRU00657"/>
    </source>
</evidence>
<dbReference type="SUPFAM" id="SSF52540">
    <property type="entry name" value="P-loop containing nucleoside triphosphate hydrolases"/>
    <property type="match status" value="1"/>
</dbReference>
<dbReference type="GO" id="GO:0003723">
    <property type="term" value="F:RNA binding"/>
    <property type="evidence" value="ECO:0007669"/>
    <property type="project" value="UniProtKB-UniRule"/>
</dbReference>
<evidence type="ECO:0000256" key="1">
    <source>
        <dbReference type="ARBA" id="ARBA00001936"/>
    </source>
</evidence>
<evidence type="ECO:0000313" key="22">
    <source>
        <dbReference type="Proteomes" id="UP000247233"/>
    </source>
</evidence>
<keyword evidence="11 15" id="KW-0694">RNA-binding</keyword>
<dbReference type="Gene3D" id="3.40.50.300">
    <property type="entry name" value="P-loop containing nucleotide triphosphate hydrolases"/>
    <property type="match status" value="2"/>
</dbReference>
<dbReference type="PROSITE" id="PS51194">
    <property type="entry name" value="HELICASE_CTER"/>
    <property type="match status" value="1"/>
</dbReference>
<evidence type="ECO:0000256" key="11">
    <source>
        <dbReference type="ARBA" id="ARBA00022884"/>
    </source>
</evidence>
<keyword evidence="12" id="KW-0051">Antiviral defense</keyword>
<dbReference type="GeneID" id="37070353"/>
<dbReference type="SMART" id="SM00487">
    <property type="entry name" value="DEXDc"/>
    <property type="match status" value="1"/>
</dbReference>
<dbReference type="PANTHER" id="PTHR14950:SF37">
    <property type="entry name" value="ENDORIBONUCLEASE DICER"/>
    <property type="match status" value="1"/>
</dbReference>
<dbReference type="SUPFAM" id="SSF54768">
    <property type="entry name" value="dsRNA-binding domain-like"/>
    <property type="match status" value="1"/>
</dbReference>
<dbReference type="CDD" id="cd18034">
    <property type="entry name" value="DEXHc_dicer"/>
    <property type="match status" value="1"/>
</dbReference>
<dbReference type="PROSITE" id="PS51192">
    <property type="entry name" value="HELICASE_ATP_BIND_1"/>
    <property type="match status" value="1"/>
</dbReference>
<dbReference type="InterPro" id="IPR036389">
    <property type="entry name" value="RNase_III_sf"/>
</dbReference>
<dbReference type="PANTHER" id="PTHR14950">
    <property type="entry name" value="DICER-RELATED"/>
    <property type="match status" value="1"/>
</dbReference>
<dbReference type="Pfam" id="PF00270">
    <property type="entry name" value="DEAD"/>
    <property type="match status" value="1"/>
</dbReference>
<keyword evidence="8" id="KW-0347">Helicase</keyword>
<dbReference type="InterPro" id="IPR000999">
    <property type="entry name" value="RNase_III_dom"/>
</dbReference>
<dbReference type="InterPro" id="IPR005034">
    <property type="entry name" value="Dicer_dimerisation"/>
</dbReference>
<evidence type="ECO:0000256" key="5">
    <source>
        <dbReference type="ARBA" id="ARBA00022737"/>
    </source>
</evidence>
<dbReference type="InterPro" id="IPR011545">
    <property type="entry name" value="DEAD/DEAH_box_helicase_dom"/>
</dbReference>
<dbReference type="RefSeq" id="XP_025398416.1">
    <property type="nucleotide sequence ID" value="XM_025548116.1"/>
</dbReference>
<dbReference type="Proteomes" id="UP000247233">
    <property type="component" value="Unassembled WGS sequence"/>
</dbReference>
<evidence type="ECO:0000259" key="17">
    <source>
        <dbReference type="PROSITE" id="PS50142"/>
    </source>
</evidence>
<dbReference type="FunFam" id="1.10.1520.10:FF:000032">
    <property type="entry name" value="Dicer-like protein 2"/>
    <property type="match status" value="1"/>
</dbReference>
<evidence type="ECO:0000256" key="6">
    <source>
        <dbReference type="ARBA" id="ARBA00022741"/>
    </source>
</evidence>
<keyword evidence="13" id="KW-0464">Manganese</keyword>
<dbReference type="Pfam" id="PF03368">
    <property type="entry name" value="Dicer_dimer"/>
    <property type="match status" value="1"/>
</dbReference>
<feature type="domain" description="RNase III" evidence="17">
    <location>
        <begin position="1095"/>
        <end position="1266"/>
    </location>
</feature>
<evidence type="ECO:0000256" key="12">
    <source>
        <dbReference type="ARBA" id="ARBA00023118"/>
    </source>
</evidence>
<evidence type="ECO:0000256" key="10">
    <source>
        <dbReference type="ARBA" id="ARBA00022842"/>
    </source>
</evidence>
<dbReference type="InterPro" id="IPR027417">
    <property type="entry name" value="P-loop_NTPase"/>
</dbReference>
<dbReference type="InterPro" id="IPR038248">
    <property type="entry name" value="Dicer_dimer_sf"/>
</dbReference>
<dbReference type="OrthoDB" id="416741at2759"/>
<evidence type="ECO:0000259" key="20">
    <source>
        <dbReference type="PROSITE" id="PS51327"/>
    </source>
</evidence>
<keyword evidence="9" id="KW-0067">ATP-binding</keyword>
<dbReference type="GO" id="GO:0005524">
    <property type="term" value="F:ATP binding"/>
    <property type="evidence" value="ECO:0007669"/>
    <property type="project" value="UniProtKB-KW"/>
</dbReference>
<sequence length="1399" mass="156200">MAASIPADDNDAPTYRPRSYQVEMFEASLKENIIVTMGTGSGKTHIALLRIVRELETNPHQLIWFLTPTVALCLQQYKFLAETLPTLRARTLTSLDKVELWTEQSIWDAVLKDTQVVVSTHAVLADAMTHGFVRITQLGLMIFDEAHHCMRRHPANKIMQDFYHPALAAHGPDAVPKILGLTASPVMRSKRTELLKIESNLNARCRTPRMHRSELLTHTHRPLLQQILFSPHRVEEAGSKTLRALVNAWNALDLENDPYIKQLRRSPLDGRALQQALLTQKTYCNDQLKRFVARSLNIYEELGEWAADYFFLLSLEQLKSRANDSRVERGCNDEEKAYLLEILSSLPVPNINLTSSDPNAFPVSPKFQSLLAFLDVKGELEFSGLIFAKQRSTVSVMATLLASHPLTKDRFRCAAYVGWSSASGQKDVLGELLDSRMQRDTLSDFQSGKKNLIVATDVLEEGIDISACSVVVCYDKPPNLKSFVQRRGRARHKESTYAIMFAIDDESAELSKWEDLEKAMIEAYEDDERDLLEARSLETSDEEVIERFEVKATGAVLTADTAVAHLTHFCAVLPRQRYVDTRAAYSFEKDDSGLLKGMVILPACVHPDVRRAEGKMWWKTERAARKEAAFQAYKALYEFGLLSDNLLPFTGTVEPAAKGFAALQSILEVSEQYDPTVDWACSWSSPDLHQTRIAVRQNNAPPMFIRLTTPTGLPPIEPITLFWDSETTFTLTFETPERTPGVSYDAIANMREATALYLQAATSGTLGRGRDFVTLFGPDVHHSEIPDWINRHQGDELASDVHSRGDSPGILGLVRDRALYGPLMLFRRWIVTQEGESQVLKLECDRAPRRKNLLHNCNLAIGSTEKGILSEASSKTRVISASTATIDKLPYSESRFGWFIPALTDRLEANLVAARLAETVLRDIKFSDARHIITAITTPSSQSPTHYQRYEFFGDCVLKFTVSCQLFFEHPNWHEGLLSVGRDDIVRNPRLARAALESGLDAFIIDKRHLPRKWAAPLISTNLTTTSTRRKVSLKVLADVVEALVGAAYIDGGFPLAHECIQRFLPEVNLQGLHRNENLQPKPTTPQTTHHILNEAALMDHIGYTFTDPSFLVEALTHSSCQYDSSTQSYQRLEFLGDAVLDMIIMTVILAHPTQVSAGDMSLIKHAVANANLLAFLCMEFGFQEPSPTSTQPPLPIHNYMRFSAPQLHVARATAHTRHLTHRPTILEALAHGPNYPWLPLSQLNADKFYSDLVESLLGAIFVDSRGDMAACERFLERIGLLWYLHRMLDEGMNARHPKNTAQEMLARRGIGTPIFTKKRCEGNANANGNGDRDSDGDGDGNSDAGTTTYKCVVDVAGEQVVAVEGCISSEEAELKAALQVIDIFGAEEGGGEGEELIE</sequence>
<dbReference type="Pfam" id="PF00636">
    <property type="entry name" value="Ribonuclease_3"/>
    <property type="match status" value="2"/>
</dbReference>
<dbReference type="PROSITE" id="PS00517">
    <property type="entry name" value="RNASE_3_1"/>
    <property type="match status" value="1"/>
</dbReference>
<dbReference type="InterPro" id="IPR014001">
    <property type="entry name" value="Helicase_ATP-bd"/>
</dbReference>
<feature type="domain" description="RNase III" evidence="17">
    <location>
        <begin position="913"/>
        <end position="1053"/>
    </location>
</feature>
<dbReference type="SMART" id="SM00535">
    <property type="entry name" value="RIBOc"/>
    <property type="match status" value="2"/>
</dbReference>
<keyword evidence="10" id="KW-0460">Magnesium</keyword>
<dbReference type="SUPFAM" id="SSF69065">
    <property type="entry name" value="RNase III domain-like"/>
    <property type="match status" value="2"/>
</dbReference>
<dbReference type="GO" id="GO:0050688">
    <property type="term" value="P:regulation of defense response to virus"/>
    <property type="evidence" value="ECO:0007669"/>
    <property type="project" value="UniProtKB-KW"/>
</dbReference>
<dbReference type="GO" id="GO:0004386">
    <property type="term" value="F:helicase activity"/>
    <property type="evidence" value="ECO:0007669"/>
    <property type="project" value="UniProtKB-KW"/>
</dbReference>
<evidence type="ECO:0000256" key="3">
    <source>
        <dbReference type="ARBA" id="ARBA00022721"/>
    </source>
</evidence>
<dbReference type="GO" id="GO:0046872">
    <property type="term" value="F:metal ion binding"/>
    <property type="evidence" value="ECO:0007669"/>
    <property type="project" value="UniProtKB-KW"/>
</dbReference>
<dbReference type="GO" id="GO:0051607">
    <property type="term" value="P:defense response to virus"/>
    <property type="evidence" value="ECO:0007669"/>
    <property type="project" value="UniProtKB-KW"/>
</dbReference>
<evidence type="ECO:0000256" key="7">
    <source>
        <dbReference type="ARBA" id="ARBA00022801"/>
    </source>
</evidence>
<keyword evidence="5" id="KW-0677">Repeat</keyword>
<dbReference type="VEuPathDB" id="FungiDB:BO70DRAFT_429996"/>
<proteinExistence type="inferred from homology"/>
<reference evidence="21 22" key="1">
    <citation type="submission" date="2016-12" db="EMBL/GenBank/DDBJ databases">
        <title>The genomes of Aspergillus section Nigri reveals drivers in fungal speciation.</title>
        <authorList>
            <consortium name="DOE Joint Genome Institute"/>
            <person name="Vesth T.C."/>
            <person name="Nybo J."/>
            <person name="Theobald S."/>
            <person name="Brandl J."/>
            <person name="Frisvad J.C."/>
            <person name="Nielsen K.F."/>
            <person name="Lyhne E.K."/>
            <person name="Kogle M.E."/>
            <person name="Kuo A."/>
            <person name="Riley R."/>
            <person name="Clum A."/>
            <person name="Nolan M."/>
            <person name="Lipzen A."/>
            <person name="Salamov A."/>
            <person name="Henrissat B."/>
            <person name="Wiebenga A."/>
            <person name="De Vries R.P."/>
            <person name="Grigoriev I.V."/>
            <person name="Mortensen U.H."/>
            <person name="Andersen M.R."/>
            <person name="Baker S.E."/>
        </authorList>
    </citation>
    <scope>NUCLEOTIDE SEQUENCE [LARGE SCALE GENOMIC DNA]</scope>
    <source>
        <strain evidence="21 22">CBS 117.55</strain>
    </source>
</reference>
<keyword evidence="22" id="KW-1185">Reference proteome</keyword>
<evidence type="ECO:0000256" key="9">
    <source>
        <dbReference type="ARBA" id="ARBA00022840"/>
    </source>
</evidence>
<dbReference type="Gene3D" id="1.10.1520.10">
    <property type="entry name" value="Ribonuclease III domain"/>
    <property type="match status" value="2"/>
</dbReference>
<comment type="cofactor">
    <cofactor evidence="2">
        <name>Mg(2+)</name>
        <dbReference type="ChEBI" id="CHEBI:18420"/>
    </cofactor>
</comment>
<dbReference type="SMART" id="SM00358">
    <property type="entry name" value="DSRM"/>
    <property type="match status" value="1"/>
</dbReference>
<evidence type="ECO:0000256" key="16">
    <source>
        <dbReference type="SAM" id="MobiDB-lite"/>
    </source>
</evidence>
<dbReference type="GO" id="GO:0005737">
    <property type="term" value="C:cytoplasm"/>
    <property type="evidence" value="ECO:0007669"/>
    <property type="project" value="TreeGrafter"/>
</dbReference>
<keyword evidence="4" id="KW-0479">Metal-binding</keyword>
<dbReference type="InterPro" id="IPR001650">
    <property type="entry name" value="Helicase_C-like"/>
</dbReference>
<gene>
    <name evidence="21" type="ORF">BO70DRAFT_429996</name>
</gene>
<dbReference type="InterPro" id="IPR014720">
    <property type="entry name" value="dsRBD_dom"/>
</dbReference>
<dbReference type="STRING" id="1448321.A0A317VXU3"/>
<dbReference type="GO" id="GO:0005634">
    <property type="term" value="C:nucleus"/>
    <property type="evidence" value="ECO:0007669"/>
    <property type="project" value="TreeGrafter"/>
</dbReference>
<feature type="region of interest" description="Disordered" evidence="16">
    <location>
        <begin position="1322"/>
        <end position="1342"/>
    </location>
</feature>
<name>A0A317VXU3_9EURO</name>
<comment type="function">
    <text evidence="14">Dicer-like endonuclease involved in cleaving double-stranded RNA in the RNA interference (RNAi) pathway. Produces 21 to 25 bp dsRNAs (siRNAs) which target the selective destruction of homologous RNAs leading to sequence-specific suppression of gene expression, called post-transcriptional gene silencing (PTGS). Part of a broad host defense response against viral infection and transposons.</text>
</comment>
<dbReference type="Pfam" id="PF00271">
    <property type="entry name" value="Helicase_C"/>
    <property type="match status" value="1"/>
</dbReference>
<accession>A0A317VXU3</accession>
<evidence type="ECO:0000313" key="21">
    <source>
        <dbReference type="EMBL" id="PWY79196.1"/>
    </source>
</evidence>
<dbReference type="GO" id="GO:0030422">
    <property type="term" value="P:siRNA processing"/>
    <property type="evidence" value="ECO:0007669"/>
    <property type="project" value="TreeGrafter"/>
</dbReference>
<keyword evidence="3" id="KW-0930">Antiviral protein</keyword>
<dbReference type="SMART" id="SM00490">
    <property type="entry name" value="HELICc"/>
    <property type="match status" value="1"/>
</dbReference>
<dbReference type="PROSITE" id="PS51327">
    <property type="entry name" value="DICER_DSRBF"/>
    <property type="match status" value="1"/>
</dbReference>
<evidence type="ECO:0000259" key="18">
    <source>
        <dbReference type="PROSITE" id="PS51192"/>
    </source>
</evidence>
<evidence type="ECO:0000256" key="4">
    <source>
        <dbReference type="ARBA" id="ARBA00022723"/>
    </source>
</evidence>
<feature type="domain" description="Dicer dsRNA-binding fold" evidence="20">
    <location>
        <begin position="562"/>
        <end position="656"/>
    </location>
</feature>
<feature type="domain" description="Helicase ATP-binding" evidence="18">
    <location>
        <begin position="24"/>
        <end position="203"/>
    </location>
</feature>
<dbReference type="CDD" id="cd00593">
    <property type="entry name" value="RIBOc"/>
    <property type="match status" value="2"/>
</dbReference>
<protein>
    <submittedName>
        <fullName evidence="21">Dicer-like protein 2-1</fullName>
    </submittedName>
</protein>
<dbReference type="CDD" id="cd18802">
    <property type="entry name" value="SF2_C_dicer"/>
    <property type="match status" value="1"/>
</dbReference>
<comment type="caution">
    <text evidence="21">The sequence shown here is derived from an EMBL/GenBank/DDBJ whole genome shotgun (WGS) entry which is preliminary data.</text>
</comment>
<dbReference type="FunFam" id="3.40.50.300:FF:002480">
    <property type="entry name" value="Dicer-like protein 2"/>
    <property type="match status" value="1"/>
</dbReference>
<evidence type="ECO:0000259" key="19">
    <source>
        <dbReference type="PROSITE" id="PS51194"/>
    </source>
</evidence>
<evidence type="ECO:0000256" key="8">
    <source>
        <dbReference type="ARBA" id="ARBA00022806"/>
    </source>
</evidence>
<feature type="domain" description="Helicase C-terminal" evidence="19">
    <location>
        <begin position="375"/>
        <end position="532"/>
    </location>
</feature>
<dbReference type="Gene3D" id="3.30.160.380">
    <property type="entry name" value="Dicer dimerisation domain"/>
    <property type="match status" value="1"/>
</dbReference>
<dbReference type="FunFam" id="3.40.50.300:FF:001669">
    <property type="entry name" value="Dicer-like protein 1"/>
    <property type="match status" value="1"/>
</dbReference>
<comment type="cofactor">
    <cofactor evidence="1">
        <name>Mn(2+)</name>
        <dbReference type="ChEBI" id="CHEBI:29035"/>
    </cofactor>
</comment>
<evidence type="ECO:0000256" key="14">
    <source>
        <dbReference type="ARBA" id="ARBA00025403"/>
    </source>
</evidence>
<organism evidence="21 22">
    <name type="scientific">Aspergillus heteromorphus CBS 117.55</name>
    <dbReference type="NCBI Taxonomy" id="1448321"/>
    <lineage>
        <taxon>Eukaryota</taxon>
        <taxon>Fungi</taxon>
        <taxon>Dikarya</taxon>
        <taxon>Ascomycota</taxon>
        <taxon>Pezizomycotina</taxon>
        <taxon>Eurotiomycetes</taxon>
        <taxon>Eurotiomycetidae</taxon>
        <taxon>Eurotiales</taxon>
        <taxon>Aspergillaceae</taxon>
        <taxon>Aspergillus</taxon>
        <taxon>Aspergillus subgen. Circumdati</taxon>
    </lineage>
</organism>